<reference evidence="1" key="1">
    <citation type="journal article" date="2014" name="Front. Microbiol.">
        <title>High frequency of phylogenetically diverse reductive dehalogenase-homologous genes in deep subseafloor sedimentary metagenomes.</title>
        <authorList>
            <person name="Kawai M."/>
            <person name="Futagami T."/>
            <person name="Toyoda A."/>
            <person name="Takaki Y."/>
            <person name="Nishi S."/>
            <person name="Hori S."/>
            <person name="Arai W."/>
            <person name="Tsubouchi T."/>
            <person name="Morono Y."/>
            <person name="Uchiyama I."/>
            <person name="Ito T."/>
            <person name="Fujiyama A."/>
            <person name="Inagaki F."/>
            <person name="Takami H."/>
        </authorList>
    </citation>
    <scope>NUCLEOTIDE SEQUENCE</scope>
    <source>
        <strain evidence="1">Expedition CK06-06</strain>
    </source>
</reference>
<proteinExistence type="predicted"/>
<feature type="non-terminal residue" evidence="1">
    <location>
        <position position="1"/>
    </location>
</feature>
<organism evidence="1">
    <name type="scientific">marine sediment metagenome</name>
    <dbReference type="NCBI Taxonomy" id="412755"/>
    <lineage>
        <taxon>unclassified sequences</taxon>
        <taxon>metagenomes</taxon>
        <taxon>ecological metagenomes</taxon>
    </lineage>
</organism>
<dbReference type="InterPro" id="IPR029058">
    <property type="entry name" value="AB_hydrolase_fold"/>
</dbReference>
<dbReference type="EMBL" id="BARV01002964">
    <property type="protein sequence ID" value="GAH98072.1"/>
    <property type="molecule type" value="Genomic_DNA"/>
</dbReference>
<name>X1JVG4_9ZZZZ</name>
<protein>
    <submittedName>
        <fullName evidence="1">Uncharacterized protein</fullName>
    </submittedName>
</protein>
<dbReference type="SUPFAM" id="SSF53474">
    <property type="entry name" value="alpha/beta-Hydrolases"/>
    <property type="match status" value="1"/>
</dbReference>
<dbReference type="AlphaFoldDB" id="X1JVG4"/>
<evidence type="ECO:0000313" key="1">
    <source>
        <dbReference type="EMBL" id="GAH98072.1"/>
    </source>
</evidence>
<dbReference type="Gene3D" id="3.40.50.1820">
    <property type="entry name" value="alpha/beta hydrolase"/>
    <property type="match status" value="1"/>
</dbReference>
<gene>
    <name evidence="1" type="ORF">S06H3_07339</name>
</gene>
<sequence length="367" mass="42803">KPTVFIIPDGQQFHVRKGTVKKLKDKWFNDEFNVIGIPGRIISEELAKKTMRTDETIDWEKAYCFFNSYQWCSDIEMVRKHILGDDGKVMLFGGSGGGYLIHEYLTRYGDNVSRAFTYGAANPFLDAKLGIITDTFYEEIEAMGSDYQKKLRKVLKDFEKERPDLIMALSRQHYFLKAEELTKAREDLIDSLYNGNREYFEKIKKDYQVNAINDLMNSLQGVGIRVRIYEIIQPLLNTFNQFGERIYPTMEMSCHIAQPLIQLSNKGKIPEHTMDLSKLKDLDTEVFILTGYEDKAAGYKSSIELSKIFKYCTIFIADDDHMFKNLNEANLFNKTIITFFNYGLQSDKTKDLLKKLEPYRFKEHIQK</sequence>
<accession>X1JVG4</accession>
<comment type="caution">
    <text evidence="1">The sequence shown here is derived from an EMBL/GenBank/DDBJ whole genome shotgun (WGS) entry which is preliminary data.</text>
</comment>